<accession>A0ACC2PTA6</accession>
<organism evidence="1 2">
    <name type="scientific">Eretmocerus hayati</name>
    <dbReference type="NCBI Taxonomy" id="131215"/>
    <lineage>
        <taxon>Eukaryota</taxon>
        <taxon>Metazoa</taxon>
        <taxon>Ecdysozoa</taxon>
        <taxon>Arthropoda</taxon>
        <taxon>Hexapoda</taxon>
        <taxon>Insecta</taxon>
        <taxon>Pterygota</taxon>
        <taxon>Neoptera</taxon>
        <taxon>Endopterygota</taxon>
        <taxon>Hymenoptera</taxon>
        <taxon>Apocrita</taxon>
        <taxon>Proctotrupomorpha</taxon>
        <taxon>Chalcidoidea</taxon>
        <taxon>Aphelinidae</taxon>
        <taxon>Aphelininae</taxon>
        <taxon>Eretmocerus</taxon>
    </lineage>
</organism>
<evidence type="ECO:0000313" key="1">
    <source>
        <dbReference type="EMBL" id="KAJ8686830.1"/>
    </source>
</evidence>
<name>A0ACC2PTA6_9HYME</name>
<dbReference type="EMBL" id="CM056741">
    <property type="protein sequence ID" value="KAJ8686830.1"/>
    <property type="molecule type" value="Genomic_DNA"/>
</dbReference>
<gene>
    <name evidence="1" type="ORF">QAD02_022624</name>
</gene>
<keyword evidence="2" id="KW-1185">Reference proteome</keyword>
<evidence type="ECO:0000313" key="2">
    <source>
        <dbReference type="Proteomes" id="UP001239111"/>
    </source>
</evidence>
<comment type="caution">
    <text evidence="1">The sequence shown here is derived from an EMBL/GenBank/DDBJ whole genome shotgun (WGS) entry which is preliminary data.</text>
</comment>
<proteinExistence type="predicted"/>
<protein>
    <submittedName>
        <fullName evidence="1">Uncharacterized protein</fullName>
    </submittedName>
</protein>
<sequence>MHFANRISSGLLNLGNLIQSTFHSVEASVSQKNYGGPRCMQAPPNTNPAPSAQNVCVNCGKSYRQWGNLRRHQRYECAIVRPKFVYIPGDTIMQEETHTFYIVHETPSKVILVNQDLQKTNVHRSQPECAMTDKKKKSGFECSGCAVVWIEEENFDTEDVGDFESDFSSIDLTGTVQIEDGQGKKTNGKGKLSTCSHCGKSYKRHSNLNRHQRFECVAFVGGPRFSSHGLVGDPLGMNDPRDPLDVSEHDIIDLGDDDDVTAPDPLAIKDTTRSGSSRPLRSRNKKKKYPERQRSQNGYRCFRCNRLYTPFILADISEDDLGLVDFEDHNTIVCDPLATRENIQQDAESSSGDKKKSGHDGEEWQPGYKCFRCNRVYSWKNTLIRHQLYHCGVPPRFQCGECPYRARRKAHMKRHLSRWHENGKMFEYLYNPEKE</sequence>
<dbReference type="Proteomes" id="UP001239111">
    <property type="component" value="Chromosome 1"/>
</dbReference>
<reference evidence="1" key="1">
    <citation type="submission" date="2023-04" db="EMBL/GenBank/DDBJ databases">
        <title>A chromosome-level genome assembly of the parasitoid wasp Eretmocerus hayati.</title>
        <authorList>
            <person name="Zhong Y."/>
            <person name="Liu S."/>
            <person name="Liu Y."/>
        </authorList>
    </citation>
    <scope>NUCLEOTIDE SEQUENCE</scope>
    <source>
        <strain evidence="1">ZJU_SS_LIU_2023</strain>
    </source>
</reference>